<sequence>MRETRMQWEDDEMVTEHRPLDSIPIVPSIVEALKDFRHVVMARPSHNETVAKFPVRYAGVAPPTVPEAENTTHSK</sequence>
<evidence type="ECO:0000313" key="1">
    <source>
        <dbReference type="EMBL" id="DAF94199.1"/>
    </source>
</evidence>
<name>A0A8S5UIA0_9CAUD</name>
<accession>A0A8S5UIA0</accession>
<protein>
    <submittedName>
        <fullName evidence="1">Uncharacterized protein</fullName>
    </submittedName>
</protein>
<organism evidence="1">
    <name type="scientific">Myoviridae sp. ctu2j3</name>
    <dbReference type="NCBI Taxonomy" id="2825197"/>
    <lineage>
        <taxon>Viruses</taxon>
        <taxon>Duplodnaviria</taxon>
        <taxon>Heunggongvirae</taxon>
        <taxon>Uroviricota</taxon>
        <taxon>Caudoviricetes</taxon>
    </lineage>
</organism>
<reference evidence="1" key="1">
    <citation type="journal article" date="2021" name="Proc. Natl. Acad. Sci. U.S.A.">
        <title>A Catalog of Tens of Thousands of Viruses from Human Metagenomes Reveals Hidden Associations with Chronic Diseases.</title>
        <authorList>
            <person name="Tisza M.J."/>
            <person name="Buck C.B."/>
        </authorList>
    </citation>
    <scope>NUCLEOTIDE SEQUENCE</scope>
    <source>
        <strain evidence="1">Ctu2j3</strain>
    </source>
</reference>
<proteinExistence type="predicted"/>
<dbReference type="EMBL" id="BK016090">
    <property type="protein sequence ID" value="DAF94199.1"/>
    <property type="molecule type" value="Genomic_DNA"/>
</dbReference>
<dbReference type="EMBL" id="BK016090">
    <property type="protein sequence ID" value="DAF94212.1"/>
    <property type="molecule type" value="Genomic_DNA"/>
</dbReference>